<dbReference type="STRING" id="82801.SAMN04488506_1904"/>
<sequence length="128" mass="14205">MKLLILLLTLGLLAGCSTEQQTDSEQDSTAIVSSEDAVEESVSKEELNEAEVIDDLTEYPETTAIQETIELTELTGYIVSDNPGTRILIFTNEEKQVYKSILVKDEKQLKVIDLEQNEVLIDETVPAS</sequence>
<dbReference type="Proteomes" id="UP000199136">
    <property type="component" value="Unassembled WGS sequence"/>
</dbReference>
<dbReference type="AlphaFoldDB" id="A0A1I5YBV2"/>
<evidence type="ECO:0000313" key="3">
    <source>
        <dbReference type="Proteomes" id="UP000199136"/>
    </source>
</evidence>
<feature type="region of interest" description="Disordered" evidence="1">
    <location>
        <begin position="21"/>
        <end position="45"/>
    </location>
</feature>
<feature type="compositionally biased region" description="Polar residues" evidence="1">
    <location>
        <begin position="21"/>
        <end position="31"/>
    </location>
</feature>
<reference evidence="2 3" key="1">
    <citation type="submission" date="2016-10" db="EMBL/GenBank/DDBJ databases">
        <authorList>
            <person name="de Groot N.N."/>
        </authorList>
    </citation>
    <scope>NUCLEOTIDE SEQUENCE [LARGE SCALE GENOMIC DNA]</scope>
    <source>
        <strain evidence="2 3">DSM 20581</strain>
    </source>
</reference>
<dbReference type="OrthoDB" id="2168703at2"/>
<evidence type="ECO:0000313" key="2">
    <source>
        <dbReference type="EMBL" id="SFQ41692.1"/>
    </source>
</evidence>
<evidence type="ECO:0000256" key="1">
    <source>
        <dbReference type="SAM" id="MobiDB-lite"/>
    </source>
</evidence>
<name>A0A1I5YBV2_9LACT</name>
<dbReference type="RefSeq" id="WP_092480930.1">
    <property type="nucleotide sequence ID" value="NZ_FOXW01000007.1"/>
</dbReference>
<gene>
    <name evidence="2" type="ORF">SAMN04488506_1904</name>
</gene>
<dbReference type="PROSITE" id="PS51257">
    <property type="entry name" value="PROKAR_LIPOPROTEIN"/>
    <property type="match status" value="1"/>
</dbReference>
<protein>
    <submittedName>
        <fullName evidence="2">Uncharacterized protein</fullName>
    </submittedName>
</protein>
<organism evidence="2 3">
    <name type="scientific">Desemzia incerta</name>
    <dbReference type="NCBI Taxonomy" id="82801"/>
    <lineage>
        <taxon>Bacteria</taxon>
        <taxon>Bacillati</taxon>
        <taxon>Bacillota</taxon>
        <taxon>Bacilli</taxon>
        <taxon>Lactobacillales</taxon>
        <taxon>Carnobacteriaceae</taxon>
        <taxon>Desemzia</taxon>
    </lineage>
</organism>
<accession>A0A1I5YBV2</accession>
<keyword evidence="3" id="KW-1185">Reference proteome</keyword>
<dbReference type="EMBL" id="FOXW01000007">
    <property type="protein sequence ID" value="SFQ41692.1"/>
    <property type="molecule type" value="Genomic_DNA"/>
</dbReference>
<proteinExistence type="predicted"/>